<dbReference type="Gene3D" id="3.50.50.60">
    <property type="entry name" value="FAD/NAD(P)-binding domain"/>
    <property type="match status" value="1"/>
</dbReference>
<sequence>MSTGRCDCLVSVPTGPTLASTCGGSAFMLFMGLLEVFIRSQCDLEDPCGRATPRFRSEPDYDYDFIVIGGGSAGAVVASRLSEVPQWKVLLIEAGGDEPVGAQIPSMFLNFIGSNIDWRYTTEPESSACLGSEGRRCTWPRGKVLGGTSVLNGMMYIRGNPEDYDNWAALGNPGWSYEDVLPFFMKSEDNLQLDEVDKSLHAKGGSLPVSHFPYNPPLAYAILKGGEEMGYAVQDLNGRNSTGFMIAQMTARNGIRWSSARSFLRPARNRNNLHILLNTTASKVLFKPDSKTVVGVEVIDQYGSSRKIFAKKEVIVSGGAVNSPQILLLSGIGPSDELTKVNVRPIHNLPGVGKNLHNHVAYFTNFFIDDTDTAPLNWATAMEYLLFRDGLMSGTGISDVTAKVHTRYADEPNVPDLQLYFSGYTASCSRTGQVGELLSNNMRSIQIFPAVLHPKSRGSITLASTDPLAPPRIIANYLTDERDVKTLIEGIKFAIKLSQTAPLKQYGMRVDKTLATGCESLTFGTDAYWECAVRRDTGPENHQAGSCKMGPASDPMAVVDHELRVHGVRGLRVMDTSIMPQVTSGNTHAPAVMIAEKGAYMVKRAWGAKV</sequence>
<feature type="domain" description="Glucose-methanol-choline oxidoreductase N-terminal" evidence="5">
    <location>
        <begin position="319"/>
        <end position="333"/>
    </location>
</feature>
<dbReference type="GO" id="GO:0016614">
    <property type="term" value="F:oxidoreductase activity, acting on CH-OH group of donors"/>
    <property type="evidence" value="ECO:0007669"/>
    <property type="project" value="InterPro"/>
</dbReference>
<dbReference type="SUPFAM" id="SSF51905">
    <property type="entry name" value="FAD/NAD(P)-binding domain"/>
    <property type="match status" value="1"/>
</dbReference>
<comment type="similarity">
    <text evidence="1 3">Belongs to the GMC oxidoreductase family.</text>
</comment>
<gene>
    <name evidence="6" type="primary">Gld_9</name>
    <name evidence="6" type="ORF">g.21020</name>
</gene>
<evidence type="ECO:0000256" key="3">
    <source>
        <dbReference type="RuleBase" id="RU003968"/>
    </source>
</evidence>
<dbReference type="RefSeq" id="XP_054089851.1">
    <property type="nucleotide sequence ID" value="XM_054233876.1"/>
</dbReference>
<keyword evidence="3" id="KW-0285">Flavoprotein</keyword>
<dbReference type="PANTHER" id="PTHR11552:SF217">
    <property type="entry name" value="GLUCOSE DEHYDROGENASE [FAD, QUINONE]"/>
    <property type="match status" value="1"/>
</dbReference>
<evidence type="ECO:0000259" key="5">
    <source>
        <dbReference type="PROSITE" id="PS00624"/>
    </source>
</evidence>
<dbReference type="PROSITE" id="PS00623">
    <property type="entry name" value="GMC_OXRED_1"/>
    <property type="match status" value="1"/>
</dbReference>
<reference evidence="6" key="1">
    <citation type="submission" date="2014-11" db="EMBL/GenBank/DDBJ databases">
        <authorList>
            <person name="Geib S."/>
        </authorList>
    </citation>
    <scope>NUCLEOTIDE SEQUENCE</scope>
</reference>
<evidence type="ECO:0000313" key="6">
    <source>
        <dbReference type="EMBL" id="JAD12428.1"/>
    </source>
</evidence>
<dbReference type="Gene3D" id="3.30.560.10">
    <property type="entry name" value="Glucose Oxidase, domain 3"/>
    <property type="match status" value="1"/>
</dbReference>
<evidence type="ECO:0000259" key="4">
    <source>
        <dbReference type="PROSITE" id="PS00623"/>
    </source>
</evidence>
<reference evidence="6" key="2">
    <citation type="journal article" date="2015" name="Gigascience">
        <title>Reconstructing a comprehensive transcriptome assembly of a white-pupal translocated strain of the pest fruit fly Bactrocera cucurbitae.</title>
        <authorList>
            <person name="Sim S.B."/>
            <person name="Calla B."/>
            <person name="Hall B."/>
            <person name="DeRego T."/>
            <person name="Geib S.M."/>
        </authorList>
    </citation>
    <scope>NUCLEOTIDE SEQUENCE</scope>
</reference>
<dbReference type="Pfam" id="PF05199">
    <property type="entry name" value="GMC_oxred_C"/>
    <property type="match status" value="1"/>
</dbReference>
<dbReference type="CTD" id="40875"/>
<dbReference type="InterPro" id="IPR007867">
    <property type="entry name" value="GMC_OxRtase_C"/>
</dbReference>
<dbReference type="PANTHER" id="PTHR11552">
    <property type="entry name" value="GLUCOSE-METHANOL-CHOLINE GMC OXIDOREDUCTASE"/>
    <property type="match status" value="1"/>
</dbReference>
<comment type="cofactor">
    <cofactor evidence="2">
        <name>FAD</name>
        <dbReference type="ChEBI" id="CHEBI:57692"/>
    </cofactor>
</comment>
<evidence type="ECO:0000256" key="2">
    <source>
        <dbReference type="PIRSR" id="PIRSR000137-2"/>
    </source>
</evidence>
<keyword evidence="2 3" id="KW-0274">FAD</keyword>
<dbReference type="OrthoDB" id="269227at2759"/>
<dbReference type="SUPFAM" id="SSF54373">
    <property type="entry name" value="FAD-linked reductases, C-terminal domain"/>
    <property type="match status" value="1"/>
</dbReference>
<dbReference type="InterPro" id="IPR012132">
    <property type="entry name" value="GMC_OxRdtase"/>
</dbReference>
<feature type="binding site" evidence="2">
    <location>
        <position position="148"/>
    </location>
    <ligand>
        <name>FAD</name>
        <dbReference type="ChEBI" id="CHEBI:57692"/>
    </ligand>
</feature>
<dbReference type="GO" id="GO:0050660">
    <property type="term" value="F:flavin adenine dinucleotide binding"/>
    <property type="evidence" value="ECO:0007669"/>
    <property type="project" value="InterPro"/>
</dbReference>
<accession>A0A0A1XPD7</accession>
<dbReference type="InterPro" id="IPR036188">
    <property type="entry name" value="FAD/NAD-bd_sf"/>
</dbReference>
<dbReference type="InterPro" id="IPR000172">
    <property type="entry name" value="GMC_OxRdtase_N"/>
</dbReference>
<feature type="binding site" evidence="2">
    <location>
        <position position="144"/>
    </location>
    <ligand>
        <name>FAD</name>
        <dbReference type="ChEBI" id="CHEBI:57692"/>
    </ligand>
</feature>
<name>A0A0A1XPD7_ZEUCU</name>
<dbReference type="Pfam" id="PF00732">
    <property type="entry name" value="GMC_oxred_N"/>
    <property type="match status" value="1"/>
</dbReference>
<dbReference type="RefSeq" id="XP_054089853.1">
    <property type="nucleotide sequence ID" value="XM_054233878.1"/>
</dbReference>
<evidence type="ECO:0000256" key="1">
    <source>
        <dbReference type="ARBA" id="ARBA00010790"/>
    </source>
</evidence>
<organism evidence="6">
    <name type="scientific">Zeugodacus cucurbitae</name>
    <name type="common">Melon fruit fly</name>
    <name type="synonym">Bactrocera cucurbitae</name>
    <dbReference type="NCBI Taxonomy" id="28588"/>
    <lineage>
        <taxon>Eukaryota</taxon>
        <taxon>Metazoa</taxon>
        <taxon>Ecdysozoa</taxon>
        <taxon>Arthropoda</taxon>
        <taxon>Hexapoda</taxon>
        <taxon>Insecta</taxon>
        <taxon>Pterygota</taxon>
        <taxon>Neoptera</taxon>
        <taxon>Endopterygota</taxon>
        <taxon>Diptera</taxon>
        <taxon>Brachycera</taxon>
        <taxon>Muscomorpha</taxon>
        <taxon>Tephritoidea</taxon>
        <taxon>Tephritidae</taxon>
        <taxon>Zeugodacus</taxon>
        <taxon>Zeugodacus</taxon>
    </lineage>
</organism>
<dbReference type="GeneID" id="105213578"/>
<dbReference type="EMBL" id="GBXI01001864">
    <property type="protein sequence ID" value="JAD12428.1"/>
    <property type="molecule type" value="Transcribed_RNA"/>
</dbReference>
<protein>
    <submittedName>
        <fullName evidence="6">Glucose dehydrogenase [acceptor]</fullName>
    </submittedName>
</protein>
<dbReference type="PIRSF" id="PIRSF000137">
    <property type="entry name" value="Alcohol_oxidase"/>
    <property type="match status" value="1"/>
</dbReference>
<proteinExistence type="inferred from homology"/>
<dbReference type="AlphaFoldDB" id="A0A0A1XPD7"/>
<dbReference type="PROSITE" id="PS00624">
    <property type="entry name" value="GMC_OXRED_2"/>
    <property type="match status" value="1"/>
</dbReference>
<feature type="domain" description="Glucose-methanol-choline oxidoreductase N-terminal" evidence="4">
    <location>
        <begin position="142"/>
        <end position="165"/>
    </location>
</feature>